<keyword evidence="2 6" id="KW-0227">DNA damage</keyword>
<dbReference type="Gene3D" id="3.40.1440.10">
    <property type="entry name" value="GIY-YIG endonuclease"/>
    <property type="match status" value="1"/>
</dbReference>
<dbReference type="PANTHER" id="PTHR30562">
    <property type="entry name" value="UVRC/OXIDOREDUCTASE"/>
    <property type="match status" value="1"/>
</dbReference>
<dbReference type="Pfam" id="PF22920">
    <property type="entry name" value="UvrC_RNaseH"/>
    <property type="match status" value="1"/>
</dbReference>
<evidence type="ECO:0000256" key="2">
    <source>
        <dbReference type="ARBA" id="ARBA00022763"/>
    </source>
</evidence>
<name>A0A933IDK8_UNCT6</name>
<evidence type="ECO:0000259" key="9">
    <source>
        <dbReference type="PROSITE" id="PS50165"/>
    </source>
</evidence>
<dbReference type="Proteomes" id="UP000736328">
    <property type="component" value="Unassembled WGS sequence"/>
</dbReference>
<dbReference type="GO" id="GO:0006289">
    <property type="term" value="P:nucleotide-excision repair"/>
    <property type="evidence" value="ECO:0007669"/>
    <property type="project" value="UniProtKB-UniRule"/>
</dbReference>
<evidence type="ECO:0000313" key="11">
    <source>
        <dbReference type="Proteomes" id="UP000736328"/>
    </source>
</evidence>
<evidence type="ECO:0000256" key="3">
    <source>
        <dbReference type="ARBA" id="ARBA00022769"/>
    </source>
</evidence>
<dbReference type="SMART" id="SM00465">
    <property type="entry name" value="GIYc"/>
    <property type="match status" value="1"/>
</dbReference>
<comment type="similarity">
    <text evidence="6">Belongs to the UvrC family.</text>
</comment>
<evidence type="ECO:0000313" key="10">
    <source>
        <dbReference type="EMBL" id="MBI4727857.1"/>
    </source>
</evidence>
<keyword evidence="4 6" id="KW-0267">Excision nuclease</keyword>
<dbReference type="InterPro" id="IPR010994">
    <property type="entry name" value="RuvA_2-like"/>
</dbReference>
<dbReference type="Pfam" id="PF08459">
    <property type="entry name" value="UvrC_RNaseH_dom"/>
    <property type="match status" value="1"/>
</dbReference>
<dbReference type="GO" id="GO:0009432">
    <property type="term" value="P:SOS response"/>
    <property type="evidence" value="ECO:0007669"/>
    <property type="project" value="UniProtKB-UniRule"/>
</dbReference>
<evidence type="ECO:0000259" key="8">
    <source>
        <dbReference type="PROSITE" id="PS50164"/>
    </source>
</evidence>
<dbReference type="AlphaFoldDB" id="A0A933IDK8"/>
<dbReference type="EMBL" id="JACQXR010000164">
    <property type="protein sequence ID" value="MBI4727857.1"/>
    <property type="molecule type" value="Genomic_DNA"/>
</dbReference>
<dbReference type="Pfam" id="PF01541">
    <property type="entry name" value="GIY-YIG"/>
    <property type="match status" value="1"/>
</dbReference>
<dbReference type="InterPro" id="IPR001162">
    <property type="entry name" value="UvrC_RNase_H_dom"/>
</dbReference>
<comment type="subunit">
    <text evidence="6">Interacts with UvrB in an incision complex.</text>
</comment>
<dbReference type="Gene3D" id="1.10.150.20">
    <property type="entry name" value="5' to 3' exonuclease, C-terminal subdomain"/>
    <property type="match status" value="1"/>
</dbReference>
<feature type="domain" description="GIY-YIG" evidence="8">
    <location>
        <begin position="13"/>
        <end position="90"/>
    </location>
</feature>
<dbReference type="FunFam" id="3.40.1440.10:FF:000001">
    <property type="entry name" value="UvrABC system protein C"/>
    <property type="match status" value="1"/>
</dbReference>
<dbReference type="GO" id="GO:0005737">
    <property type="term" value="C:cytoplasm"/>
    <property type="evidence" value="ECO:0007669"/>
    <property type="project" value="UniProtKB-SubCell"/>
</dbReference>
<feature type="domain" description="UvrC family homology region profile" evidence="9">
    <location>
        <begin position="251"/>
        <end position="478"/>
    </location>
</feature>
<dbReference type="CDD" id="cd10434">
    <property type="entry name" value="GIY-YIG_UvrC_Cho"/>
    <property type="match status" value="1"/>
</dbReference>
<evidence type="ECO:0000256" key="5">
    <source>
        <dbReference type="ARBA" id="ARBA00023204"/>
    </source>
</evidence>
<organism evidence="10 11">
    <name type="scientific">candidate division TA06 bacterium</name>
    <dbReference type="NCBI Taxonomy" id="2250710"/>
    <lineage>
        <taxon>Bacteria</taxon>
        <taxon>Bacteria division TA06</taxon>
    </lineage>
</organism>
<dbReference type="HAMAP" id="MF_00203">
    <property type="entry name" value="UvrC"/>
    <property type="match status" value="1"/>
</dbReference>
<dbReference type="Pfam" id="PF14520">
    <property type="entry name" value="HHH_5"/>
    <property type="match status" value="1"/>
</dbReference>
<evidence type="ECO:0000259" key="7">
    <source>
        <dbReference type="PROSITE" id="PS50151"/>
    </source>
</evidence>
<dbReference type="InterPro" id="IPR050066">
    <property type="entry name" value="UvrABC_protein_C"/>
</dbReference>
<keyword evidence="5 6" id="KW-0234">DNA repair</keyword>
<feature type="domain" description="UVR" evidence="7">
    <location>
        <begin position="200"/>
        <end position="235"/>
    </location>
</feature>
<dbReference type="NCBIfam" id="TIGR00194">
    <property type="entry name" value="uvrC"/>
    <property type="match status" value="1"/>
</dbReference>
<evidence type="ECO:0000256" key="6">
    <source>
        <dbReference type="HAMAP-Rule" id="MF_00203"/>
    </source>
</evidence>
<keyword evidence="1 6" id="KW-0963">Cytoplasm</keyword>
<dbReference type="SUPFAM" id="SSF46600">
    <property type="entry name" value="C-terminal UvrC-binding domain of UvrB"/>
    <property type="match status" value="1"/>
</dbReference>
<dbReference type="GO" id="GO:0009380">
    <property type="term" value="C:excinuclease repair complex"/>
    <property type="evidence" value="ECO:0007669"/>
    <property type="project" value="InterPro"/>
</dbReference>
<comment type="function">
    <text evidence="6">The UvrABC repair system catalyzes the recognition and processing of DNA lesions. UvrC both incises the 5' and 3' sides of the lesion. The N-terminal half is responsible for the 3' incision and the C-terminal half is responsible for the 5' incision.</text>
</comment>
<dbReference type="Pfam" id="PF02151">
    <property type="entry name" value="UVR"/>
    <property type="match status" value="1"/>
</dbReference>
<protein>
    <recommendedName>
        <fullName evidence="6">UvrABC system protein C</fullName>
        <shortName evidence="6">Protein UvrC</shortName>
    </recommendedName>
    <alternativeName>
        <fullName evidence="6">Excinuclease ABC subunit C</fullName>
    </alternativeName>
</protein>
<proteinExistence type="inferred from homology"/>
<dbReference type="GO" id="GO:0003677">
    <property type="term" value="F:DNA binding"/>
    <property type="evidence" value="ECO:0007669"/>
    <property type="project" value="UniProtKB-UniRule"/>
</dbReference>
<comment type="subcellular location">
    <subcellularLocation>
        <location evidence="6">Cytoplasm</location>
    </subcellularLocation>
</comment>
<dbReference type="PANTHER" id="PTHR30562:SF1">
    <property type="entry name" value="UVRABC SYSTEM PROTEIN C"/>
    <property type="match status" value="1"/>
</dbReference>
<dbReference type="InterPro" id="IPR047296">
    <property type="entry name" value="GIY-YIG_UvrC_Cho"/>
</dbReference>
<keyword evidence="3 6" id="KW-0228">DNA excision</keyword>
<dbReference type="InterPro" id="IPR036876">
    <property type="entry name" value="UVR_dom_sf"/>
</dbReference>
<gene>
    <name evidence="6 10" type="primary">uvrC</name>
    <name evidence="10" type="ORF">HY768_11700</name>
</gene>
<sequence length="598" mass="68084">MSNILSKIQNFPQQPGVYLFKDAAGGLIYIGKAKGIKDRVLDHLRNNIDPKEMRMVSLTTDIDYILTDSEIEALILEAQLVKKHQPKYNINLKDDKKFPWIKVTRETFPQIYSTRNLSDDGSKLFGPYIDATAVKRTLKLLKTIFPLRSCSRQLPDKGPSRPCLNYHIGKCYGPCQGYISEQEYQAMIRSAVGFLTGRSKELERKLKRLRDESAQKLDFEAAARWRDHLQNLQKVTAHQKTILPDEADCDVMAMGRLKAQAFVTVLQFREGRLVARLDRALDNPLELEESKLWPGFMEQHYLRVLTIPQKILLDILPEDHNLLEEWLSRLKNQKVTIVRPATTLEKKFLNLAQKQIGFKLDEMVAQKEELNSKTVKPLLELQQALGLPALPRSITAFDISHISGTDAVGSAVSFKDGRPFKSGYRKFKIKAVEGVNDPAMMRETIERYWENQEEKNEPHPDFLLVDGGLPQLNAALHLAGEKGYNVMVAGLAKRLEEIYLTGGEVVSLARNSSALHLLQRLRDESHRFAQSYHHKLRQKGIDSELNKIPGIGAQKSKLLLKTFGSLKRIRETDPERLSEILGSKTAAKVIEYLQKENL</sequence>
<dbReference type="SUPFAM" id="SSF82771">
    <property type="entry name" value="GIY-YIG endonuclease"/>
    <property type="match status" value="1"/>
</dbReference>
<keyword evidence="6" id="KW-0742">SOS response</keyword>
<dbReference type="InterPro" id="IPR035901">
    <property type="entry name" value="GIY-YIG_endonuc_sf"/>
</dbReference>
<dbReference type="InterPro" id="IPR001943">
    <property type="entry name" value="UVR_dom"/>
</dbReference>
<dbReference type="InterPro" id="IPR038476">
    <property type="entry name" value="UvrC_RNase_H_dom_sf"/>
</dbReference>
<comment type="caution">
    <text evidence="10">The sequence shown here is derived from an EMBL/GenBank/DDBJ whole genome shotgun (WGS) entry which is preliminary data.</text>
</comment>
<dbReference type="PROSITE" id="PS50164">
    <property type="entry name" value="GIY_YIG"/>
    <property type="match status" value="1"/>
</dbReference>
<dbReference type="GO" id="GO:0009381">
    <property type="term" value="F:excinuclease ABC activity"/>
    <property type="evidence" value="ECO:0007669"/>
    <property type="project" value="UniProtKB-UniRule"/>
</dbReference>
<evidence type="ECO:0000256" key="1">
    <source>
        <dbReference type="ARBA" id="ARBA00022490"/>
    </source>
</evidence>
<dbReference type="InterPro" id="IPR004791">
    <property type="entry name" value="UvrC"/>
</dbReference>
<dbReference type="SUPFAM" id="SSF47781">
    <property type="entry name" value="RuvA domain 2-like"/>
    <property type="match status" value="1"/>
</dbReference>
<evidence type="ECO:0000256" key="4">
    <source>
        <dbReference type="ARBA" id="ARBA00022881"/>
    </source>
</evidence>
<dbReference type="Gene3D" id="3.30.420.340">
    <property type="entry name" value="UvrC, RNAse H endonuclease domain"/>
    <property type="match status" value="1"/>
</dbReference>
<reference evidence="10" key="1">
    <citation type="submission" date="2020-07" db="EMBL/GenBank/DDBJ databases">
        <title>Huge and variable diversity of episymbiotic CPR bacteria and DPANN archaea in groundwater ecosystems.</title>
        <authorList>
            <person name="He C.Y."/>
            <person name="Keren R."/>
            <person name="Whittaker M."/>
            <person name="Farag I.F."/>
            <person name="Doudna J."/>
            <person name="Cate J.H.D."/>
            <person name="Banfield J.F."/>
        </authorList>
    </citation>
    <scope>NUCLEOTIDE SEQUENCE</scope>
    <source>
        <strain evidence="10">NC_groundwater_1520_Pr4_B-0.1um_53_5</strain>
    </source>
</reference>
<accession>A0A933IDK8</accession>
<dbReference type="PROSITE" id="PS50151">
    <property type="entry name" value="UVR"/>
    <property type="match status" value="1"/>
</dbReference>
<dbReference type="PROSITE" id="PS50165">
    <property type="entry name" value="UVRC"/>
    <property type="match status" value="1"/>
</dbReference>
<dbReference type="InterPro" id="IPR000305">
    <property type="entry name" value="GIY-YIG_endonuc"/>
</dbReference>